<keyword evidence="2" id="KW-1185">Reference proteome</keyword>
<evidence type="ECO:0000313" key="1">
    <source>
        <dbReference type="EMBL" id="AWI30756.1"/>
    </source>
</evidence>
<sequence length="89" mass="9958">MPRPGAQLAEAVRHAHHRALYHRALSARSVYVSTREHGTEPVLRIADRQSGARHDLVGHQTLERNVYYSSLTGKNDFPSDSSQHRTSTG</sequence>
<proteinExistence type="predicted"/>
<dbReference type="OrthoDB" id="3404503at2"/>
<accession>A0A2S1SWM1</accession>
<evidence type="ECO:0000313" key="2">
    <source>
        <dbReference type="Proteomes" id="UP000244900"/>
    </source>
</evidence>
<dbReference type="KEGG" id="stir:DDW44_19715"/>
<dbReference type="RefSeq" id="WP_108907230.1">
    <property type="nucleotide sequence ID" value="NZ_CP029188.1"/>
</dbReference>
<protein>
    <submittedName>
        <fullName evidence="1">Uncharacterized protein</fullName>
    </submittedName>
</protein>
<dbReference type="EMBL" id="CP029188">
    <property type="protein sequence ID" value="AWI30756.1"/>
    <property type="molecule type" value="Genomic_DNA"/>
</dbReference>
<dbReference type="AlphaFoldDB" id="A0A2S1SWM1"/>
<name>A0A2S1SWM1_9ACTN</name>
<dbReference type="Proteomes" id="UP000244900">
    <property type="component" value="Chromosome"/>
</dbReference>
<organism evidence="1 2">
    <name type="scientific">Streptomyces tirandamycinicus</name>
    <dbReference type="NCBI Taxonomy" id="2174846"/>
    <lineage>
        <taxon>Bacteria</taxon>
        <taxon>Bacillati</taxon>
        <taxon>Actinomycetota</taxon>
        <taxon>Actinomycetes</taxon>
        <taxon>Kitasatosporales</taxon>
        <taxon>Streptomycetaceae</taxon>
        <taxon>Streptomyces</taxon>
    </lineage>
</organism>
<gene>
    <name evidence="1" type="ORF">DDW44_19715</name>
</gene>
<reference evidence="1 2" key="1">
    <citation type="submission" date="2018-05" db="EMBL/GenBank/DDBJ databases">
        <title>Complete genome sequence of sponge-derived Streptomyces sp. HNM0039.</title>
        <authorList>
            <person name="Huang X."/>
            <person name="Zhou S."/>
        </authorList>
    </citation>
    <scope>NUCLEOTIDE SEQUENCE [LARGE SCALE GENOMIC DNA]</scope>
    <source>
        <strain evidence="1 2">HNM0039</strain>
    </source>
</reference>